<dbReference type="EMBL" id="JAELUP010000107">
    <property type="protein sequence ID" value="MBJ6363911.1"/>
    <property type="molecule type" value="Genomic_DNA"/>
</dbReference>
<dbReference type="GO" id="GO:0004674">
    <property type="term" value="F:protein serine/threonine kinase activity"/>
    <property type="evidence" value="ECO:0007669"/>
    <property type="project" value="TreeGrafter"/>
</dbReference>
<sequence>MKRSVASRLMVFVMFILVVTGCSSSSNSISTAPSPKAGDNASANHSITSASEALSNRSSEPVEKKELKQSNKVTGGQAGPEPKAGQLTAGEWDDALKWGDWLNQLNGHDGSEAIQLWGMYPLQRIVVEVTAGRRSVPDVWLTVKNKNGETVWEARTDMQGKAYAYPLLFDAPKWRKSKGDYQIEVRSGGQIVAHVEHVNFSESEPLKIDIGSQPDISELVDVMLVVDTTGSMGDELQYLTAELKDVVTQAVERSKDKLTMRISANFYRDHYDEYLVRSFPFTKDVDEVIRQLAAQTAQGGGDYPEAVDEALRNALYEHEWSENARARLLFLVLDAPPHDDKQSLTRMRELTQEAARMGVRIIPVASSGINKDTEYLLRTLAVTTGGSYIFLTDDSGIGNEHIKPDVGQYDVKLLNELLVEVILRYTQQQ</sequence>
<dbReference type="PROSITE" id="PS50234">
    <property type="entry name" value="VWFA"/>
    <property type="match status" value="1"/>
</dbReference>
<proteinExistence type="predicted"/>
<dbReference type="InterPro" id="IPR002035">
    <property type="entry name" value="VWF_A"/>
</dbReference>
<evidence type="ECO:0000256" key="1">
    <source>
        <dbReference type="ARBA" id="ARBA00004613"/>
    </source>
</evidence>
<keyword evidence="8" id="KW-1185">Reference proteome</keyword>
<evidence type="ECO:0000313" key="8">
    <source>
        <dbReference type="Proteomes" id="UP000640274"/>
    </source>
</evidence>
<dbReference type="AlphaFoldDB" id="A0A934MR59"/>
<reference evidence="7" key="1">
    <citation type="submission" date="2020-12" db="EMBL/GenBank/DDBJ databases">
        <authorList>
            <person name="Huq M.A."/>
        </authorList>
    </citation>
    <scope>NUCLEOTIDE SEQUENCE</scope>
    <source>
        <strain evidence="7">MAHUQ-46</strain>
    </source>
</reference>
<feature type="region of interest" description="Disordered" evidence="4">
    <location>
        <begin position="24"/>
        <end position="87"/>
    </location>
</feature>
<dbReference type="RefSeq" id="WP_199021508.1">
    <property type="nucleotide sequence ID" value="NZ_JAELUP010000107.1"/>
</dbReference>
<dbReference type="CDD" id="cd00198">
    <property type="entry name" value="vWFA"/>
    <property type="match status" value="1"/>
</dbReference>
<dbReference type="Pfam" id="PF25106">
    <property type="entry name" value="VWA_4"/>
    <property type="match status" value="1"/>
</dbReference>
<feature type="domain" description="VWFA" evidence="6">
    <location>
        <begin position="221"/>
        <end position="417"/>
    </location>
</feature>
<dbReference type="SUPFAM" id="SSF53300">
    <property type="entry name" value="vWA-like"/>
    <property type="match status" value="1"/>
</dbReference>
<protein>
    <submittedName>
        <fullName evidence="7">VWA domain-containing protein</fullName>
    </submittedName>
</protein>
<evidence type="ECO:0000259" key="6">
    <source>
        <dbReference type="PROSITE" id="PS50234"/>
    </source>
</evidence>
<dbReference type="PROSITE" id="PS51257">
    <property type="entry name" value="PROKAR_LIPOPROTEIN"/>
    <property type="match status" value="1"/>
</dbReference>
<comment type="subcellular location">
    <subcellularLocation>
        <location evidence="1">Secreted</location>
    </subcellularLocation>
</comment>
<feature type="compositionally biased region" description="Low complexity" evidence="4">
    <location>
        <begin position="24"/>
        <end position="34"/>
    </location>
</feature>
<gene>
    <name evidence="7" type="ORF">JFN88_22100</name>
</gene>
<dbReference type="InterPro" id="IPR056861">
    <property type="entry name" value="HMCN1-like_VWA"/>
</dbReference>
<dbReference type="GO" id="GO:0005737">
    <property type="term" value="C:cytoplasm"/>
    <property type="evidence" value="ECO:0007669"/>
    <property type="project" value="TreeGrafter"/>
</dbReference>
<feature type="chain" id="PRO_5038845848" evidence="5">
    <location>
        <begin position="25"/>
        <end position="429"/>
    </location>
</feature>
<evidence type="ECO:0000256" key="4">
    <source>
        <dbReference type="SAM" id="MobiDB-lite"/>
    </source>
</evidence>
<feature type="compositionally biased region" description="Polar residues" evidence="4">
    <location>
        <begin position="41"/>
        <end position="59"/>
    </location>
</feature>
<accession>A0A934MR59</accession>
<feature type="compositionally biased region" description="Basic and acidic residues" evidence="4">
    <location>
        <begin position="60"/>
        <end position="69"/>
    </location>
</feature>
<comment type="caution">
    <text evidence="7">The sequence shown here is derived from an EMBL/GenBank/DDBJ whole genome shotgun (WGS) entry which is preliminary data.</text>
</comment>
<evidence type="ECO:0000256" key="5">
    <source>
        <dbReference type="SAM" id="SignalP"/>
    </source>
</evidence>
<dbReference type="Proteomes" id="UP000640274">
    <property type="component" value="Unassembled WGS sequence"/>
</dbReference>
<evidence type="ECO:0000256" key="2">
    <source>
        <dbReference type="ARBA" id="ARBA00022525"/>
    </source>
</evidence>
<feature type="signal peptide" evidence="5">
    <location>
        <begin position="1"/>
        <end position="24"/>
    </location>
</feature>
<dbReference type="InterPro" id="IPR036465">
    <property type="entry name" value="vWFA_dom_sf"/>
</dbReference>
<organism evidence="7 8">
    <name type="scientific">Paenibacillus roseus</name>
    <dbReference type="NCBI Taxonomy" id="2798579"/>
    <lineage>
        <taxon>Bacteria</taxon>
        <taxon>Bacillati</taxon>
        <taxon>Bacillota</taxon>
        <taxon>Bacilli</taxon>
        <taxon>Bacillales</taxon>
        <taxon>Paenibacillaceae</taxon>
        <taxon>Paenibacillus</taxon>
    </lineage>
</organism>
<evidence type="ECO:0000256" key="3">
    <source>
        <dbReference type="ARBA" id="ARBA00022729"/>
    </source>
</evidence>
<dbReference type="PANTHER" id="PTHR47763">
    <property type="entry name" value="ALPHA-PROTEIN KINASE VWKA"/>
    <property type="match status" value="1"/>
</dbReference>
<name>A0A934MR59_9BACL</name>
<dbReference type="InterPro" id="IPR052969">
    <property type="entry name" value="Thr-specific_kinase-like"/>
</dbReference>
<keyword evidence="3 5" id="KW-0732">Signal</keyword>
<dbReference type="SMART" id="SM00327">
    <property type="entry name" value="VWA"/>
    <property type="match status" value="1"/>
</dbReference>
<evidence type="ECO:0000313" key="7">
    <source>
        <dbReference type="EMBL" id="MBJ6363911.1"/>
    </source>
</evidence>
<dbReference type="PANTHER" id="PTHR47763:SF1">
    <property type="entry name" value="DUF659 DOMAIN-CONTAINING PROTEIN"/>
    <property type="match status" value="1"/>
</dbReference>
<keyword evidence="2" id="KW-0964">Secreted</keyword>
<dbReference type="Gene3D" id="3.40.50.410">
    <property type="entry name" value="von Willebrand factor, type A domain"/>
    <property type="match status" value="1"/>
</dbReference>